<dbReference type="FunFam" id="2.10.25.10:FF:000318">
    <property type="entry name" value="Eyes shut homolog"/>
    <property type="match status" value="1"/>
</dbReference>
<dbReference type="GO" id="GO:0042995">
    <property type="term" value="C:cell projection"/>
    <property type="evidence" value="ECO:0007669"/>
    <property type="project" value="UniProtKB-SubCell"/>
</dbReference>
<feature type="disulfide bond" evidence="16">
    <location>
        <begin position="445"/>
        <end position="454"/>
    </location>
</feature>
<reference evidence="22" key="1">
    <citation type="submission" date="2025-08" db="UniProtKB">
        <authorList>
            <consortium name="RefSeq"/>
        </authorList>
    </citation>
    <scope>IDENTIFICATION</scope>
</reference>
<feature type="domain" description="EGF-like" evidence="20">
    <location>
        <begin position="372"/>
        <end position="410"/>
    </location>
</feature>
<evidence type="ECO:0000259" key="20">
    <source>
        <dbReference type="PROSITE" id="PS50026"/>
    </source>
</evidence>
<gene>
    <name evidence="22" type="primary">eys</name>
</gene>
<dbReference type="PANTHER" id="PTHR12916">
    <property type="entry name" value="CYTOCHROME C OXIDASE POLYPEPTIDE VIC-2"/>
    <property type="match status" value="1"/>
</dbReference>
<dbReference type="FunFam" id="2.10.25.10:FF:000122">
    <property type="entry name" value="Protein crumbs homolog 2"/>
    <property type="match status" value="1"/>
</dbReference>
<dbReference type="Proteomes" id="UP000515145">
    <property type="component" value="Chromosome 15"/>
</dbReference>
<dbReference type="PROSITE" id="PS50026">
    <property type="entry name" value="EGF_3"/>
    <property type="match status" value="45"/>
</dbReference>
<evidence type="ECO:0000256" key="11">
    <source>
        <dbReference type="ARBA" id="ARBA00022837"/>
    </source>
</evidence>
<feature type="disulfide bond" evidence="16">
    <location>
        <begin position="1248"/>
        <end position="1257"/>
    </location>
</feature>
<feature type="domain" description="EGF-like" evidence="20">
    <location>
        <begin position="1568"/>
        <end position="1610"/>
    </location>
</feature>
<feature type="disulfide bond" evidence="16">
    <location>
        <begin position="552"/>
        <end position="561"/>
    </location>
</feature>
<evidence type="ECO:0000256" key="18">
    <source>
        <dbReference type="SAM" id="SignalP"/>
    </source>
</evidence>
<dbReference type="GO" id="GO:0045597">
    <property type="term" value="P:positive regulation of cell differentiation"/>
    <property type="evidence" value="ECO:0007669"/>
    <property type="project" value="UniProtKB-ARBA"/>
</dbReference>
<dbReference type="FunFam" id="2.10.25.10:FF:000699">
    <property type="entry name" value="Uncharacterized protein, isoform C"/>
    <property type="match status" value="1"/>
</dbReference>
<feature type="domain" description="Laminin G" evidence="19">
    <location>
        <begin position="2843"/>
        <end position="3028"/>
    </location>
</feature>
<dbReference type="FunFam" id="2.10.25.10:FF:000012">
    <property type="entry name" value="Delta-like protein"/>
    <property type="match status" value="2"/>
</dbReference>
<dbReference type="GO" id="GO:0007399">
    <property type="term" value="P:nervous system development"/>
    <property type="evidence" value="ECO:0007669"/>
    <property type="project" value="UniProtKB-ARBA"/>
</dbReference>
<dbReference type="FunFam" id="2.10.25.10:FF:000327">
    <property type="entry name" value="neurogenic locus notch homolog protein 4"/>
    <property type="match status" value="2"/>
</dbReference>
<keyword evidence="7 16" id="KW-0245">EGF-like domain</keyword>
<dbReference type="FunFam" id="2.10.25.10:FF:000373">
    <property type="entry name" value="sushi, nidogen and EGF-like domain-containing protein 1"/>
    <property type="match status" value="1"/>
</dbReference>
<feature type="domain" description="EGF-like" evidence="20">
    <location>
        <begin position="602"/>
        <end position="638"/>
    </location>
</feature>
<keyword evidence="6" id="KW-0272">Extracellular matrix</keyword>
<evidence type="ECO:0000256" key="17">
    <source>
        <dbReference type="SAM" id="MobiDB-lite"/>
    </source>
</evidence>
<feature type="domain" description="EGF-like" evidence="20">
    <location>
        <begin position="678"/>
        <end position="714"/>
    </location>
</feature>
<feature type="disulfide bond" evidence="16">
    <location>
        <begin position="1135"/>
        <end position="1144"/>
    </location>
</feature>
<dbReference type="FunFam" id="2.10.25.10:FF:000279">
    <property type="entry name" value="Neurogenic locus notch 1"/>
    <property type="match status" value="1"/>
</dbReference>
<keyword evidence="8 18" id="KW-0732">Signal</keyword>
<keyword evidence="10" id="KW-0221">Differentiation</keyword>
<feature type="domain" description="EGF-like" evidence="20">
    <location>
        <begin position="211"/>
        <end position="253"/>
    </location>
</feature>
<feature type="disulfide bond" evidence="16">
    <location>
        <begin position="243"/>
        <end position="252"/>
    </location>
</feature>
<feature type="disulfide bond" evidence="16">
    <location>
        <begin position="1600"/>
        <end position="1609"/>
    </location>
</feature>
<dbReference type="FunFam" id="2.10.25.10:FF:000508">
    <property type="entry name" value="Eyes shut homolog"/>
    <property type="match status" value="1"/>
</dbReference>
<feature type="disulfide bond" evidence="16">
    <location>
        <begin position="1556"/>
        <end position="1565"/>
    </location>
</feature>
<dbReference type="InterPro" id="IPR003645">
    <property type="entry name" value="Fol_N"/>
</dbReference>
<dbReference type="GO" id="GO:0051240">
    <property type="term" value="P:positive regulation of multicellular organismal process"/>
    <property type="evidence" value="ECO:0007669"/>
    <property type="project" value="UniProtKB-ARBA"/>
</dbReference>
<keyword evidence="5" id="KW-0964">Secreted</keyword>
<dbReference type="GO" id="GO:0005856">
    <property type="term" value="C:cytoskeleton"/>
    <property type="evidence" value="ECO:0007669"/>
    <property type="project" value="UniProtKB-SubCell"/>
</dbReference>
<dbReference type="FunFam" id="2.10.25.10:FF:000425">
    <property type="entry name" value="Eyes shut homolog"/>
    <property type="match status" value="1"/>
</dbReference>
<feature type="domain" description="EGF-like" evidence="20">
    <location>
        <begin position="1028"/>
        <end position="1064"/>
    </location>
</feature>
<feature type="domain" description="EGF-like" evidence="20">
    <location>
        <begin position="1612"/>
        <end position="1648"/>
    </location>
</feature>
<keyword evidence="4" id="KW-0963">Cytoplasm</keyword>
<name>A0A6P7JR94_9TELE</name>
<dbReference type="PRINTS" id="PR01983">
    <property type="entry name" value="NOTCH"/>
</dbReference>
<dbReference type="Pfam" id="PF12661">
    <property type="entry name" value="hEGF"/>
    <property type="match status" value="6"/>
</dbReference>
<dbReference type="FunFam" id="2.10.25.10:FF:000045">
    <property type="entry name" value="Slit guidance ligand 2"/>
    <property type="match status" value="2"/>
</dbReference>
<dbReference type="FunFam" id="2.10.25.10:FF:000669">
    <property type="entry name" value="Eyes shut homolog"/>
    <property type="match status" value="1"/>
</dbReference>
<feature type="disulfide bond" evidence="16">
    <location>
        <begin position="902"/>
        <end position="911"/>
    </location>
</feature>
<feature type="domain" description="EGF-like" evidence="20">
    <location>
        <begin position="1379"/>
        <end position="1415"/>
    </location>
</feature>
<keyword evidence="13" id="KW-0325">Glycoprotein</keyword>
<feature type="disulfide bond" evidence="16">
    <location>
        <begin position="745"/>
        <end position="754"/>
    </location>
</feature>
<feature type="disulfide bond" evidence="16">
    <location>
        <begin position="1092"/>
        <end position="1101"/>
    </location>
</feature>
<feature type="domain" description="EGF-like" evidence="20">
    <location>
        <begin position="1222"/>
        <end position="1258"/>
    </location>
</feature>
<dbReference type="FunFam" id="2.10.25.10:FF:000053">
    <property type="entry name" value="Slit guidance ligand 2"/>
    <property type="match status" value="1"/>
</dbReference>
<dbReference type="InterPro" id="IPR001881">
    <property type="entry name" value="EGF-like_Ca-bd_dom"/>
</dbReference>
<dbReference type="FunFam" id="2.60.120.200:FF:000210">
    <property type="entry name" value="Protein eyes shut homolog"/>
    <property type="match status" value="1"/>
</dbReference>
<feature type="disulfide bond" evidence="16">
    <location>
        <begin position="628"/>
        <end position="637"/>
    </location>
</feature>
<feature type="domain" description="EGF-like" evidence="20">
    <location>
        <begin position="1978"/>
        <end position="2018"/>
    </location>
</feature>
<dbReference type="CDD" id="cd00054">
    <property type="entry name" value="EGF_CA"/>
    <property type="match status" value="30"/>
</dbReference>
<feature type="domain" description="EGF-like" evidence="20">
    <location>
        <begin position="716"/>
        <end position="755"/>
    </location>
</feature>
<dbReference type="GO" id="GO:0051241">
    <property type="term" value="P:negative regulation of multicellular organismal process"/>
    <property type="evidence" value="ECO:0007669"/>
    <property type="project" value="UniProtKB-ARBA"/>
</dbReference>
<feature type="disulfide bond" evidence="16">
    <location>
        <begin position="2790"/>
        <end position="2799"/>
    </location>
</feature>
<dbReference type="FunFam" id="2.10.25.10:FF:000143">
    <property type="entry name" value="Protein crumbs 1"/>
    <property type="match status" value="4"/>
</dbReference>
<dbReference type="FunFam" id="2.10.25.10:FF:000125">
    <property type="entry name" value="Neurogenic locus notch protein-like"/>
    <property type="match status" value="1"/>
</dbReference>
<feature type="disulfide bond" evidence="16">
    <location>
        <begin position="1367"/>
        <end position="1376"/>
    </location>
</feature>
<feature type="domain" description="EGF-like" evidence="20">
    <location>
        <begin position="294"/>
        <end position="332"/>
    </location>
</feature>
<dbReference type="InterPro" id="IPR001791">
    <property type="entry name" value="Laminin_G"/>
</dbReference>
<keyword evidence="11" id="KW-0106">Calcium</keyword>
<sequence>MGASLFHLISFCVAAHMIHCQMVCSRQSSLEWHLKKHTIQVNWTLIGNICRSVSECWDSQGGDESSEQPFNFPQICPQQLQHGDKLLMSADETLKSYGIRILNVSKDNFVSCSTNGHLKDQFLFPHNINKSEQVEAKWLTPGHHYFIALHEGDTQLCRLGLRLNVSVKTQLCQGSPLLRLCSGNGVCQTGLREGAYHCQCHHHYSGRFCEKFDVCLDNPCENKGVCLSNGSTDPNYRTYKCLCPPLFTGVNCSEIIGKENCDSICENGTCVQVSPSSFKCVCDFGFSGPPCERQKAPCDPNPCQNGGACEVSPRGFASECVCADGNMVPACRRQQNLCSPSPCLNNATCVSRGNDYVCRCLSGFSGKNCEEIIDYCRLLNISCLNEGLCLSVIGGYQCVCAPGWVGEFCQYVGDACLIKPNSCLNGATCIATNQPSAPPQYTCKCRLGFTGTKCETEINECDSSPCRHNGTCSDLLGDYHCQCPTGFQGKNCEVDIDACALPNNTCPPKTQCVDLPRGLEYTCRVPCPQSIQPCANGGRCVLNNASSYTCICTPGWSGPNCRTNVNDCVQHWCQNGATCVDEIHGYSCLCPRGYTGIYCEEDIDYCTGHRCSEHGVCLDQRYNFTCRCMLGFEGPLCEVEINECYSFPCSSGATCVDLISDYRCHCPPGFEGRTCSENVNDCWSQPCLNGGSCMDLINDYICHCPLGFKGKDCSVDVDLCSLGLCSKHTLVCAETKDGQNVSCTCERGFGGSFCEVNLNECKSKPCQNGGICVDSIDLYQCLCSEGFVGLNCEINYDECAHGYCANNSTCIDLVADYECICPSGFAGKNCSLSLSTCTSEVDFCKNGGTCSHNLAGEIQCICPAGYHGKDCSSSVSQCVSNPCDPEGTLLCEELENTYRCVCQHGYTGPRCRTPIKHCVDGLCQHSSVCVDLQRGFKCDCLPGLTGQFCEINIDDCVGEPCGVLSICKDTLNGYNCFCAPGFIGNNCEIEVNECLSQPCRNGGSCVDELNSFSCQCPRGLTGDYCEVNIDECVSSPCLHNATCVDLVHGFGCVCMPGFTGTKCELDIDECASSPCKNGATCIDQPGNYFCQCVAPFKGHNCEFLPCEASNPCENGAVCVEELDQDHFPLGFRCHCRRGFTGPRCEINVDECSSSPCFHGFCYDVVDGFYCLCSPGYAGLRCEQDIDDCVNSLCSNNSVCKDLHLTYECVCHPGWEGEYCQREIDECLSQPCKNNATCTDLLNSYKCLCSPGWTGVDCAEDVNECDSGPCLNGAQCQESDVPGEFSCTCPPFYSGPLCNQPYDPCDPLHNPCLHNSTCLTRSNGTASCRCPAGFEGSWCEIDTNECSSNPCQNQGKCVDRVNSYSCDCKMGFSGLHCEQDINECASNPCSNAGVCQNLVNMFQCICPPGYFGTLCDLDVNECEVSPCLHEGICINTPGGFHCVCRPGYSGPRCEDNVDECVSNPCQNSGRCIDAPNRYRCLCPNGFIGLHCETNIDECMSAPCLHGSCEDGVYSYTCLCEPGWSGSRCETNNDDCACNPCLNGGSCVDLIDKYACFCQDGYTGKSCEHDIDVCREAAFNVSLCFNGATCLDGEGSNFTCSCPPGFMGDFCEVDVNECCSAPCHNGAICQDLINSYVCHCRSGWTGLHCEDDINECLPQPCNQGICIQNDPGYGYTCFCRPGFVGRNCEHNYDDCLLNPCPEAFSCVDGINKVSCLPPVTDPVPLATAVKNITRGSTPRAPAPTLSPSPTAEQATDSSNLHYFGSSYLEFQGIDLGALNSITVRFQTTAAQGTLLYVDQGPGSGDFFFMKLFILDGVLQYAFCCNEEEEVTQMDTLIRVDDGTVHIVNIRQHLAPCEAELTLSGHEKIKSAASNYWLGHIIQRTNHVFTGGLPQQYFPNQRAKPFHSYNGCIEVIEINNQRSFYTSDAIAGSNIDQCRYTLYAVEASTTTGLTTQSATSDAVSTTTLAAPTQTQKNPLQEPQVCLDGVCRNGGTCHQLQLPGGAQPSCHCPLHFTGTFCEKDITVYIPSFNGTSYLELQPLAFLLQPPGNSSNQPAAVKDTTVFLYLTVKTRSTQGTILYTREQHSGDQFLHVFLQDGSPVAQLGCGAGRVLNAAAGLNINNNRWTPITIRYNLPVGKQGGSCKIEIAADNGAAQHVEEYMSQPVSEGTFGPIFLGDVSSHWELRDVSGNGRRRFIGCIRELQVNSKEIYLVGEAVRGRNIKNCDPPVCQHLPCRNGGTCVSDAEDWFCECPPLYTGRLCQLSACEHSPCSHGATCIPKSPLEAICLCPYGRQGLLCDQPINITRARFSGIDEFGYTSFVAYSSLPSLSLFYEFKLKFTLANNSSAVKDNLMLFAGHKGQGNDGDDFVVLGLRSGRVVHKFNLGSGIATIVSDRLNHQIGIHTVTFGRSKKTGWLKVDGQRNRTGLSPGPLVGLNVFNQLFVGGYNEYTPELLPLGSRFRHGFQGCIFDVQFRTRRDRKFQVLGQPAGHPAFGRSVGQCGVTPCVHVHCRNGGTCVDSGSSVYCHCPFGWKGALCSETVSVCDVEHSPPPQCAHGSTCIPLPNGYTCHCPLGTAGLYCEKVVTISDPFFSANQSSWMSFPPMSIRHRTLLQLQFQPLSPDGILVYTAQHLSARAGDFFCLSLTSGFVQLRYDLGDGTHILQSDEKVDLRGGTWHTVKAGRTGHQGFLSLDHKEVRENVTEGMTTLDVSTDIFVGGVSTLSFVSSDATEREPLSFTGGLRELVVNGQEFELTEMGAVSGANIGDWDGTACGYKVCQNGGRCRPTGTDSFTCICSPLWTGRVCNQSVSCINHICKHGSVCASSGTTSYRCICPLGWGGMYCDTEISPDTFKFVGNSYIKYLDPRYNARNLKYTQVSFSFRTGLNDSMIMWMGKAEHEDDDYLALGLERGHLKIAVNLGERLSLPLTIRNYTLCCNRWHNVSITLNGTIIQVFLNSQEVLSGDVDPFERYIALNYGGQFYFGGFELYKNISVVTCGLFSSGFEGSLTNIYLLGDTKPVLFLKNSEGFNIYDGSK</sequence>
<feature type="disulfide bond" evidence="16">
    <location>
        <begin position="590"/>
        <end position="599"/>
    </location>
</feature>
<dbReference type="GO" id="GO:0048589">
    <property type="term" value="P:developmental growth"/>
    <property type="evidence" value="ECO:0007669"/>
    <property type="project" value="UniProtKB-ARBA"/>
</dbReference>
<feature type="chain" id="PRO_5028095658" evidence="18">
    <location>
        <begin position="21"/>
        <end position="3029"/>
    </location>
</feature>
<feature type="disulfide bond" evidence="16">
    <location>
        <begin position="1677"/>
        <end position="1686"/>
    </location>
</feature>
<feature type="disulfide bond" evidence="16">
    <location>
        <begin position="483"/>
        <end position="492"/>
    </location>
</feature>
<feature type="disulfide bond" evidence="16">
    <location>
        <begin position="666"/>
        <end position="675"/>
    </location>
</feature>
<feature type="domain" description="EGF-like" evidence="20">
    <location>
        <begin position="990"/>
        <end position="1026"/>
    </location>
</feature>
<feature type="domain" description="EGF-like" evidence="20">
    <location>
        <begin position="2763"/>
        <end position="2800"/>
    </location>
</feature>
<dbReference type="RefSeq" id="XP_028279353.1">
    <property type="nucleotide sequence ID" value="XM_028423552.1"/>
</dbReference>
<comment type="subcellular location">
    <subcellularLocation>
        <location evidence="2">Cell projection</location>
    </subcellularLocation>
    <subcellularLocation>
        <location evidence="1">Cytoplasm</location>
        <location evidence="1">Cytoskeleton</location>
    </subcellularLocation>
    <subcellularLocation>
        <location evidence="3">Secreted</location>
        <location evidence="3">Extracellular space</location>
        <location evidence="3">Extracellular matrix</location>
    </subcellularLocation>
</comment>
<feature type="disulfide bond" evidence="16">
    <location>
        <begin position="360"/>
        <end position="369"/>
    </location>
</feature>
<feature type="disulfide bond" evidence="16">
    <location>
        <begin position="2286"/>
        <end position="2295"/>
    </location>
</feature>
<dbReference type="InterPro" id="IPR013032">
    <property type="entry name" value="EGF-like_CS"/>
</dbReference>
<feature type="disulfide bond" evidence="16">
    <location>
        <begin position="2567"/>
        <end position="2576"/>
    </location>
</feature>
<keyword evidence="15" id="KW-0966">Cell projection</keyword>
<feature type="domain" description="EGF-like" evidence="20">
    <location>
        <begin position="1260"/>
        <end position="1298"/>
    </location>
</feature>
<comment type="caution">
    <text evidence="16">Lacks conserved residue(s) required for the propagation of feature annotation.</text>
</comment>
<feature type="disulfide bond" evidence="16">
    <location>
        <begin position="181"/>
        <end position="198"/>
    </location>
</feature>
<feature type="domain" description="Laminin G" evidence="19">
    <location>
        <begin position="2584"/>
        <end position="2767"/>
    </location>
</feature>
<feature type="domain" description="EGF-like" evidence="20">
    <location>
        <begin position="257"/>
        <end position="292"/>
    </location>
</feature>
<evidence type="ECO:0000256" key="16">
    <source>
        <dbReference type="PROSITE-ProRule" id="PRU00076"/>
    </source>
</evidence>
<feature type="domain" description="EGF-like" evidence="20">
    <location>
        <begin position="2498"/>
        <end position="2534"/>
    </location>
</feature>
<feature type="domain" description="EGF-like" evidence="20">
    <location>
        <begin position="2801"/>
        <end position="2838"/>
    </location>
</feature>
<feature type="disulfide bond" evidence="16">
    <location>
        <begin position="1638"/>
        <end position="1647"/>
    </location>
</feature>
<dbReference type="GeneID" id="114447337"/>
<feature type="domain" description="EGF-like" evidence="20">
    <location>
        <begin position="564"/>
        <end position="600"/>
    </location>
</feature>
<dbReference type="FunFam" id="2.10.25.10:FF:000472">
    <property type="entry name" value="Uncharacterized protein, isoform A"/>
    <property type="match status" value="5"/>
</dbReference>
<dbReference type="PROSITE" id="PS50025">
    <property type="entry name" value="LAM_G_DOMAIN"/>
    <property type="match status" value="5"/>
</dbReference>
<dbReference type="SMART" id="SM00274">
    <property type="entry name" value="FOLN"/>
    <property type="match status" value="3"/>
</dbReference>
<keyword evidence="14" id="KW-0206">Cytoskeleton</keyword>
<dbReference type="Gene3D" id="2.60.120.200">
    <property type="match status" value="5"/>
</dbReference>
<feature type="disulfide bond" evidence="16">
    <location>
        <begin position="1172"/>
        <end position="1181"/>
    </location>
</feature>
<feature type="domain" description="EGF-like" evidence="20">
    <location>
        <begin position="1147"/>
        <end position="1182"/>
    </location>
</feature>
<feature type="disulfide bond" evidence="16">
    <location>
        <begin position="862"/>
        <end position="871"/>
    </location>
</feature>
<dbReference type="FunCoup" id="A0A6P7JR94">
    <property type="interactions" value="8"/>
</dbReference>
<feature type="domain" description="EGF-like" evidence="20">
    <location>
        <begin position="874"/>
        <end position="912"/>
    </location>
</feature>
<feature type="disulfide bond" evidence="16">
    <location>
        <begin position="1518"/>
        <end position="1527"/>
    </location>
</feature>
<keyword evidence="21" id="KW-1185">Reference proteome</keyword>
<feature type="disulfide bond" evidence="16">
    <location>
        <begin position="1497"/>
        <end position="1507"/>
    </location>
</feature>
<proteinExistence type="predicted"/>
<feature type="disulfide bond" evidence="16">
    <location>
        <begin position="1481"/>
        <end position="1490"/>
    </location>
</feature>
<feature type="disulfide bond" evidence="16">
    <location>
        <begin position="821"/>
        <end position="830"/>
    </location>
</feature>
<evidence type="ECO:0000256" key="4">
    <source>
        <dbReference type="ARBA" id="ARBA00022490"/>
    </source>
</evidence>
<dbReference type="GO" id="GO:0060218">
    <property type="term" value="P:hematopoietic stem cell differentiation"/>
    <property type="evidence" value="ECO:0007669"/>
    <property type="project" value="UniProtKB-ARBA"/>
</dbReference>
<evidence type="ECO:0000256" key="5">
    <source>
        <dbReference type="ARBA" id="ARBA00022525"/>
    </source>
</evidence>
<feature type="domain" description="Laminin G" evidence="19">
    <location>
        <begin position="1755"/>
        <end position="1935"/>
    </location>
</feature>
<feature type="domain" description="EGF-like" evidence="20">
    <location>
        <begin position="1300"/>
        <end position="1339"/>
    </location>
</feature>
<dbReference type="InterPro" id="IPR000742">
    <property type="entry name" value="EGF"/>
</dbReference>
<dbReference type="FunFam" id="2.10.25.10:FF:000118">
    <property type="entry name" value="protein delta homolog 2"/>
    <property type="match status" value="1"/>
</dbReference>
<feature type="domain" description="EGF-like" evidence="20">
    <location>
        <begin position="412"/>
        <end position="455"/>
    </location>
</feature>
<feature type="disulfide bond" evidence="16">
    <location>
        <begin position="704"/>
        <end position="713"/>
    </location>
</feature>
<dbReference type="InterPro" id="IPR018097">
    <property type="entry name" value="EGF_Ca-bd_CS"/>
</dbReference>
<feature type="region of interest" description="Disordered" evidence="17">
    <location>
        <begin position="1732"/>
        <end position="1751"/>
    </location>
</feature>
<evidence type="ECO:0000256" key="7">
    <source>
        <dbReference type="ARBA" id="ARBA00022536"/>
    </source>
</evidence>
<evidence type="ECO:0000256" key="12">
    <source>
        <dbReference type="ARBA" id="ARBA00023157"/>
    </source>
</evidence>
<dbReference type="PROSITE" id="PS00010">
    <property type="entry name" value="ASX_HYDROXYL"/>
    <property type="match status" value="22"/>
</dbReference>
<dbReference type="GO" id="GO:0005509">
    <property type="term" value="F:calcium ion binding"/>
    <property type="evidence" value="ECO:0007669"/>
    <property type="project" value="InterPro"/>
</dbReference>
<dbReference type="PROSITE" id="PS00022">
    <property type="entry name" value="EGF_1"/>
    <property type="match status" value="45"/>
</dbReference>
<evidence type="ECO:0000313" key="21">
    <source>
        <dbReference type="Proteomes" id="UP000515145"/>
    </source>
</evidence>
<feature type="disulfide bond" evidence="16">
    <location>
        <begin position="940"/>
        <end position="949"/>
    </location>
</feature>
<dbReference type="PROSITE" id="PS01187">
    <property type="entry name" value="EGF_CA"/>
    <property type="match status" value="8"/>
</dbReference>
<feature type="disulfide bond" evidence="16">
    <location>
        <begin position="400"/>
        <end position="409"/>
    </location>
</feature>
<dbReference type="CDD" id="cd00110">
    <property type="entry name" value="LamG"/>
    <property type="match status" value="5"/>
</dbReference>
<feature type="disulfide bond" evidence="16">
    <location>
        <begin position="1443"/>
        <end position="1452"/>
    </location>
</feature>
<feature type="domain" description="EGF-like" evidence="20">
    <location>
        <begin position="524"/>
        <end position="562"/>
    </location>
</feature>
<feature type="disulfide bond" evidence="16">
    <location>
        <begin position="1405"/>
        <end position="1414"/>
    </location>
</feature>
<dbReference type="OrthoDB" id="283575at2759"/>
<feature type="domain" description="EGF-like" evidence="20">
    <location>
        <begin position="1066"/>
        <end position="1102"/>
    </location>
</feature>
<dbReference type="GO" id="GO:0019904">
    <property type="term" value="F:protein domain specific binding"/>
    <property type="evidence" value="ECO:0007669"/>
    <property type="project" value="UniProtKB-ARBA"/>
</dbReference>
<feature type="domain" description="EGF-like" evidence="20">
    <location>
        <begin position="952"/>
        <end position="988"/>
    </location>
</feature>
<evidence type="ECO:0000256" key="10">
    <source>
        <dbReference type="ARBA" id="ARBA00022782"/>
    </source>
</evidence>
<evidence type="ECO:0000256" key="14">
    <source>
        <dbReference type="ARBA" id="ARBA00023212"/>
    </source>
</evidence>
<dbReference type="PANTHER" id="PTHR12916:SF4">
    <property type="entry name" value="UNINFLATABLE, ISOFORM C"/>
    <property type="match status" value="1"/>
</dbReference>
<feature type="domain" description="EGF-like" evidence="20">
    <location>
        <begin position="2260"/>
        <end position="2296"/>
    </location>
</feature>
<feature type="disulfide bond" evidence="16">
    <location>
        <begin position="2828"/>
        <end position="2837"/>
    </location>
</feature>
<dbReference type="FunFam" id="2.60.120.200:FF:000190">
    <property type="entry name" value="Protein eyes shut homolog"/>
    <property type="match status" value="1"/>
</dbReference>
<evidence type="ECO:0000256" key="2">
    <source>
        <dbReference type="ARBA" id="ARBA00004316"/>
    </source>
</evidence>
<feature type="disulfide bond" evidence="16">
    <location>
        <begin position="2008"/>
        <end position="2017"/>
    </location>
</feature>
<dbReference type="CTD" id="346007"/>
<dbReference type="GO" id="GO:0016020">
    <property type="term" value="C:membrane"/>
    <property type="evidence" value="ECO:0007669"/>
    <property type="project" value="UniProtKB-ARBA"/>
</dbReference>
<dbReference type="GO" id="GO:0050877">
    <property type="term" value="P:nervous system process"/>
    <property type="evidence" value="ECO:0007669"/>
    <property type="project" value="UniProtKB-ARBA"/>
</dbReference>
<dbReference type="Pfam" id="PF25024">
    <property type="entry name" value="EGF_TEN"/>
    <property type="match status" value="2"/>
</dbReference>
<feature type="domain" description="EGF-like" evidence="20">
    <location>
        <begin position="457"/>
        <end position="493"/>
    </location>
</feature>
<dbReference type="SMART" id="SM00282">
    <property type="entry name" value="LamG"/>
    <property type="match status" value="5"/>
</dbReference>
<feature type="disulfide bond" evidence="16">
    <location>
        <begin position="1016"/>
        <end position="1025"/>
    </location>
</feature>
<keyword evidence="12 16" id="KW-1015">Disulfide bond</keyword>
<dbReference type="SUPFAM" id="SSF57184">
    <property type="entry name" value="Growth factor receptor domain"/>
    <property type="match status" value="4"/>
</dbReference>
<evidence type="ECO:0000256" key="6">
    <source>
        <dbReference type="ARBA" id="ARBA00022530"/>
    </source>
</evidence>
<feature type="domain" description="Laminin G" evidence="19">
    <location>
        <begin position="2307"/>
        <end position="2497"/>
    </location>
</feature>
<evidence type="ECO:0000256" key="15">
    <source>
        <dbReference type="ARBA" id="ARBA00023273"/>
    </source>
</evidence>
<feature type="domain" description="EGF-like" evidence="20">
    <location>
        <begin position="1103"/>
        <end position="1145"/>
    </location>
</feature>
<evidence type="ECO:0000259" key="19">
    <source>
        <dbReference type="PROSITE" id="PS50025"/>
    </source>
</evidence>
<dbReference type="SUPFAM" id="SSF57196">
    <property type="entry name" value="EGF/Laminin"/>
    <property type="match status" value="27"/>
</dbReference>
<feature type="domain" description="Laminin G" evidence="19">
    <location>
        <begin position="2023"/>
        <end position="2227"/>
    </location>
</feature>
<feature type="domain" description="EGF-like" evidence="20">
    <location>
        <begin position="1341"/>
        <end position="1377"/>
    </location>
</feature>
<dbReference type="GO" id="GO:0048646">
    <property type="term" value="P:anatomical structure formation involved in morphogenesis"/>
    <property type="evidence" value="ECO:0007669"/>
    <property type="project" value="UniProtKB-ARBA"/>
</dbReference>
<organism evidence="21 22">
    <name type="scientific">Parambassis ranga</name>
    <name type="common">Indian glassy fish</name>
    <dbReference type="NCBI Taxonomy" id="210632"/>
    <lineage>
        <taxon>Eukaryota</taxon>
        <taxon>Metazoa</taxon>
        <taxon>Chordata</taxon>
        <taxon>Craniata</taxon>
        <taxon>Vertebrata</taxon>
        <taxon>Euteleostomi</taxon>
        <taxon>Actinopterygii</taxon>
        <taxon>Neopterygii</taxon>
        <taxon>Teleostei</taxon>
        <taxon>Neoteleostei</taxon>
        <taxon>Acanthomorphata</taxon>
        <taxon>Ovalentaria</taxon>
        <taxon>Ambassidae</taxon>
        <taxon>Parambassis</taxon>
    </lineage>
</organism>
<feature type="disulfide bond" evidence="16">
    <location>
        <begin position="1654"/>
        <end position="1664"/>
    </location>
</feature>
<dbReference type="InterPro" id="IPR009030">
    <property type="entry name" value="Growth_fac_rcpt_cys_sf"/>
</dbReference>
<feature type="disulfide bond" evidence="16">
    <location>
        <begin position="322"/>
        <end position="331"/>
    </location>
</feature>
<dbReference type="Pfam" id="PF02210">
    <property type="entry name" value="Laminin_G_2"/>
    <property type="match status" value="4"/>
</dbReference>
<evidence type="ECO:0000256" key="13">
    <source>
        <dbReference type="ARBA" id="ARBA00023180"/>
    </source>
</evidence>
<evidence type="ECO:0000256" key="1">
    <source>
        <dbReference type="ARBA" id="ARBA00004245"/>
    </source>
</evidence>
<feature type="domain" description="EGF-like" evidence="20">
    <location>
        <begin position="168"/>
        <end position="210"/>
    </location>
</feature>
<evidence type="ECO:0000256" key="9">
    <source>
        <dbReference type="ARBA" id="ARBA00022737"/>
    </source>
</evidence>
<dbReference type="FunFam" id="2.60.120.200:FF:000183">
    <property type="entry name" value="Protein eyes shut homolog"/>
    <property type="match status" value="1"/>
</dbReference>
<dbReference type="GO" id="GO:0035282">
    <property type="term" value="P:segmentation"/>
    <property type="evidence" value="ECO:0007669"/>
    <property type="project" value="UniProtKB-ARBA"/>
</dbReference>
<feature type="disulfide bond" evidence="16">
    <location>
        <begin position="282"/>
        <end position="291"/>
    </location>
</feature>
<dbReference type="Pfam" id="PF00008">
    <property type="entry name" value="EGF"/>
    <property type="match status" value="15"/>
</dbReference>
<dbReference type="GO" id="GO:0009952">
    <property type="term" value="P:anterior/posterior pattern specification"/>
    <property type="evidence" value="ECO:0007669"/>
    <property type="project" value="UniProtKB-ARBA"/>
</dbReference>
<feature type="disulfide bond" evidence="16">
    <location>
        <begin position="303"/>
        <end position="320"/>
    </location>
</feature>
<dbReference type="PROSITE" id="PS01186">
    <property type="entry name" value="EGF_2"/>
    <property type="match status" value="34"/>
</dbReference>
<feature type="domain" description="EGF-like" evidence="20">
    <location>
        <begin position="1530"/>
        <end position="1566"/>
    </location>
</feature>
<feature type="disulfide bond" evidence="16">
    <location>
        <begin position="1269"/>
        <end position="1286"/>
    </location>
</feature>
<dbReference type="FunFam" id="2.10.25.10:FF:000747">
    <property type="entry name" value="Protein eyes shut homolog"/>
    <property type="match status" value="1"/>
</dbReference>
<feature type="disulfide bond" evidence="16">
    <location>
        <begin position="1329"/>
        <end position="1338"/>
    </location>
</feature>
<feature type="disulfide bond" evidence="16">
    <location>
        <begin position="883"/>
        <end position="900"/>
    </location>
</feature>
<feature type="domain" description="EGF-like" evidence="20">
    <location>
        <begin position="1184"/>
        <end position="1220"/>
    </location>
</feature>
<feature type="domain" description="EGF-like" evidence="20">
    <location>
        <begin position="1650"/>
        <end position="1687"/>
    </location>
</feature>
<feature type="domain" description="EGF-like" evidence="20">
    <location>
        <begin position="2223"/>
        <end position="2259"/>
    </location>
</feature>
<dbReference type="FunFam" id="2.10.25.10:FF:000004">
    <property type="entry name" value="Neurogenic locus notch 1"/>
    <property type="match status" value="1"/>
</dbReference>
<keyword evidence="9" id="KW-0677">Repeat</keyword>
<dbReference type="SMART" id="SM00181">
    <property type="entry name" value="EGF"/>
    <property type="match status" value="45"/>
</dbReference>
<dbReference type="FunFam" id="2.10.25.10:FF:000591">
    <property type="entry name" value="Protein eyes shut homolog"/>
    <property type="match status" value="1"/>
</dbReference>
<dbReference type="InterPro" id="IPR013320">
    <property type="entry name" value="ConA-like_dom_sf"/>
</dbReference>
<feature type="domain" description="EGF-like" evidence="20">
    <location>
        <begin position="757"/>
        <end position="793"/>
    </location>
</feature>
<dbReference type="GO" id="GO:1901222">
    <property type="term" value="P:regulation of non-canonical NF-kappaB signal transduction"/>
    <property type="evidence" value="ECO:0007669"/>
    <property type="project" value="UniProtKB-ARBA"/>
</dbReference>
<evidence type="ECO:0000256" key="8">
    <source>
        <dbReference type="ARBA" id="ARBA00022729"/>
    </source>
</evidence>
<feature type="domain" description="EGF-like" evidence="20">
    <location>
        <begin position="1455"/>
        <end position="1491"/>
    </location>
</feature>
<feature type="domain" description="EGF-like" evidence="20">
    <location>
        <begin position="833"/>
        <end position="872"/>
    </location>
</feature>
<feature type="domain" description="EGF-like" evidence="20">
    <location>
        <begin position="795"/>
        <end position="831"/>
    </location>
</feature>
<evidence type="ECO:0000313" key="22">
    <source>
        <dbReference type="RefSeq" id="XP_028279353.1"/>
    </source>
</evidence>
<dbReference type="InParanoid" id="A0A6P7JR94"/>
<protein>
    <submittedName>
        <fullName evidence="22">Protein eyes shut homolog</fullName>
    </submittedName>
</protein>
<dbReference type="Pfam" id="PF00054">
    <property type="entry name" value="Laminin_G_1"/>
    <property type="match status" value="1"/>
</dbReference>
<feature type="disulfide bond" evidence="16">
    <location>
        <begin position="1210"/>
        <end position="1219"/>
    </location>
</feature>
<feature type="domain" description="EGF-like" evidence="20">
    <location>
        <begin position="1417"/>
        <end position="1453"/>
    </location>
</feature>
<feature type="signal peptide" evidence="18">
    <location>
        <begin position="1"/>
        <end position="20"/>
    </location>
</feature>
<feature type="disulfide bond" evidence="16">
    <location>
        <begin position="2249"/>
        <end position="2258"/>
    </location>
</feature>
<dbReference type="FunFam" id="2.10.25.10:FF:001002">
    <property type="entry name" value="Protein eyes shut homolog"/>
    <property type="match status" value="1"/>
</dbReference>
<feature type="disulfide bond" evidence="16">
    <location>
        <begin position="2524"/>
        <end position="2533"/>
    </location>
</feature>
<feature type="domain" description="EGF-like" evidence="20">
    <location>
        <begin position="334"/>
        <end position="370"/>
    </location>
</feature>
<feature type="domain" description="EGF-like" evidence="20">
    <location>
        <begin position="914"/>
        <end position="950"/>
    </location>
</feature>
<feature type="domain" description="EGF-like" evidence="20">
    <location>
        <begin position="640"/>
        <end position="676"/>
    </location>
</feature>
<dbReference type="FunFam" id="2.10.25.10:FF:000920">
    <property type="entry name" value="protein eyes shut homolog"/>
    <property type="match status" value="1"/>
</dbReference>
<feature type="domain" description="EGF-like" evidence="20">
    <location>
        <begin position="1493"/>
        <end position="1528"/>
    </location>
</feature>
<accession>A0A6P7JR94</accession>
<dbReference type="Gene3D" id="2.10.25.10">
    <property type="entry name" value="Laminin"/>
    <property type="match status" value="42"/>
</dbReference>
<feature type="disulfide bond" evidence="16">
    <location>
        <begin position="783"/>
        <end position="792"/>
    </location>
</feature>
<feature type="disulfide bond" evidence="16">
    <location>
        <begin position="200"/>
        <end position="209"/>
    </location>
</feature>
<dbReference type="SUPFAM" id="SSF49899">
    <property type="entry name" value="Concanavalin A-like lectins/glucanases"/>
    <property type="match status" value="5"/>
</dbReference>
<feature type="disulfide bond" evidence="16">
    <location>
        <begin position="1288"/>
        <end position="1297"/>
    </location>
</feature>
<evidence type="ECO:0000256" key="3">
    <source>
        <dbReference type="ARBA" id="ARBA00004498"/>
    </source>
</evidence>
<feature type="disulfide bond" evidence="16">
    <location>
        <begin position="1054"/>
        <end position="1063"/>
    </location>
</feature>
<feature type="domain" description="EGF-like" evidence="20">
    <location>
        <begin position="2541"/>
        <end position="2577"/>
    </location>
</feature>
<dbReference type="SMART" id="SM00179">
    <property type="entry name" value="EGF_CA"/>
    <property type="match status" value="41"/>
</dbReference>
<feature type="disulfide bond" evidence="16">
    <location>
        <begin position="978"/>
        <end position="987"/>
    </location>
</feature>
<dbReference type="InterPro" id="IPR000152">
    <property type="entry name" value="EGF-type_Asp/Asn_hydroxyl_site"/>
</dbReference>
<feature type="disulfide bond" evidence="16">
    <location>
        <begin position="1151"/>
        <end position="1161"/>
    </location>
</feature>